<reference evidence="2" key="2">
    <citation type="submission" date="2020-09" db="EMBL/GenBank/DDBJ databases">
        <authorList>
            <person name="Sun Q."/>
            <person name="Ohkuma M."/>
        </authorList>
    </citation>
    <scope>NUCLEOTIDE SEQUENCE</scope>
    <source>
        <strain evidence="2">JCM 3172</strain>
    </source>
</reference>
<comment type="caution">
    <text evidence="2">The sequence shown here is derived from an EMBL/GenBank/DDBJ whole genome shotgun (WGS) entry which is preliminary data.</text>
</comment>
<name>A0A918HF41_9ACTN</name>
<sequence>MDTVLGDLITEQGAFATLLLALGMARCAVLGGAAAVLACALAEQLRKQLHGRFPLTEIDPPVGQDEP</sequence>
<keyword evidence="1" id="KW-0472">Membrane</keyword>
<keyword evidence="1" id="KW-0812">Transmembrane</keyword>
<dbReference type="AlphaFoldDB" id="A0A918HF41"/>
<feature type="transmembrane region" description="Helical" evidence="1">
    <location>
        <begin position="15"/>
        <end position="42"/>
    </location>
</feature>
<evidence type="ECO:0000313" key="2">
    <source>
        <dbReference type="EMBL" id="GGT60208.1"/>
    </source>
</evidence>
<protein>
    <submittedName>
        <fullName evidence="2">Uncharacterized protein</fullName>
    </submittedName>
</protein>
<keyword evidence="3" id="KW-1185">Reference proteome</keyword>
<accession>A0A918HF41</accession>
<evidence type="ECO:0000313" key="3">
    <source>
        <dbReference type="Proteomes" id="UP000619486"/>
    </source>
</evidence>
<gene>
    <name evidence="2" type="ORF">GCM10014713_61970</name>
</gene>
<evidence type="ECO:0000256" key="1">
    <source>
        <dbReference type="SAM" id="Phobius"/>
    </source>
</evidence>
<organism evidence="2 3">
    <name type="scientific">Streptomyces purpureus</name>
    <dbReference type="NCBI Taxonomy" id="1951"/>
    <lineage>
        <taxon>Bacteria</taxon>
        <taxon>Bacillati</taxon>
        <taxon>Actinomycetota</taxon>
        <taxon>Actinomycetes</taxon>
        <taxon>Kitasatosporales</taxon>
        <taxon>Streptomycetaceae</taxon>
        <taxon>Streptomyces</taxon>
    </lineage>
</organism>
<proteinExistence type="predicted"/>
<keyword evidence="1" id="KW-1133">Transmembrane helix</keyword>
<dbReference type="EMBL" id="BMQQ01000036">
    <property type="protein sequence ID" value="GGT60208.1"/>
    <property type="molecule type" value="Genomic_DNA"/>
</dbReference>
<dbReference type="Proteomes" id="UP000619486">
    <property type="component" value="Unassembled WGS sequence"/>
</dbReference>
<reference evidence="2" key="1">
    <citation type="journal article" date="2014" name="Int. J. Syst. Evol. Microbiol.">
        <title>Complete genome sequence of Corynebacterium casei LMG S-19264T (=DSM 44701T), isolated from a smear-ripened cheese.</title>
        <authorList>
            <consortium name="US DOE Joint Genome Institute (JGI-PGF)"/>
            <person name="Walter F."/>
            <person name="Albersmeier A."/>
            <person name="Kalinowski J."/>
            <person name="Ruckert C."/>
        </authorList>
    </citation>
    <scope>NUCLEOTIDE SEQUENCE</scope>
    <source>
        <strain evidence="2">JCM 3172</strain>
    </source>
</reference>